<dbReference type="GO" id="GO:0043565">
    <property type="term" value="F:sequence-specific DNA binding"/>
    <property type="evidence" value="ECO:0007669"/>
    <property type="project" value="InterPro"/>
</dbReference>
<reference evidence="7 8" key="2">
    <citation type="journal article" date="2015" name="PLoS ONE">
        <title>Whole-Genome Optical Mapping and Finished Genome Sequence of Sphingobacterium deserti sp. nov., a New Species Isolated from the Western Desert of China.</title>
        <authorList>
            <person name="Teng C."/>
            <person name="Zhou Z."/>
            <person name="Molnar I."/>
            <person name="Li X."/>
            <person name="Tang R."/>
            <person name="Chen M."/>
            <person name="Wang L."/>
            <person name="Su S."/>
            <person name="Zhang W."/>
            <person name="Lin M."/>
        </authorList>
    </citation>
    <scope>NUCLEOTIDE SEQUENCE [LARGE SCALE GENOMIC DNA]</scope>
    <source>
        <strain evidence="8">ACCC05744</strain>
    </source>
</reference>
<dbReference type="SUPFAM" id="SSF46689">
    <property type="entry name" value="Homeodomain-like"/>
    <property type="match status" value="1"/>
</dbReference>
<keyword evidence="3" id="KW-0804">Transcription</keyword>
<evidence type="ECO:0000256" key="3">
    <source>
        <dbReference type="ARBA" id="ARBA00023163"/>
    </source>
</evidence>
<reference evidence="8" key="1">
    <citation type="submission" date="2014-04" db="EMBL/GenBank/DDBJ databases">
        <title>Whole-Genome optical mapping and complete genome sequence of Sphingobacterium deserti sp. nov., a new spaces isolated from desert in the west of China.</title>
        <authorList>
            <person name="Teng C."/>
            <person name="Zhou Z."/>
            <person name="Li X."/>
            <person name="Chen M."/>
            <person name="Lin M."/>
            <person name="Wang L."/>
            <person name="Su S."/>
            <person name="Zhang C."/>
            <person name="Zhang W."/>
        </authorList>
    </citation>
    <scope>NUCLEOTIDE SEQUENCE [LARGE SCALE GENOMIC DNA]</scope>
    <source>
        <strain evidence="8">ACCC05744</strain>
    </source>
</reference>
<dbReference type="eggNOG" id="COG0745">
    <property type="taxonomic scope" value="Bacteria"/>
</dbReference>
<dbReference type="OrthoDB" id="9809670at2"/>
<dbReference type="GO" id="GO:0000155">
    <property type="term" value="F:phosphorelay sensor kinase activity"/>
    <property type="evidence" value="ECO:0007669"/>
    <property type="project" value="TreeGrafter"/>
</dbReference>
<dbReference type="PROSITE" id="PS50110">
    <property type="entry name" value="RESPONSE_REGULATORY"/>
    <property type="match status" value="1"/>
</dbReference>
<evidence type="ECO:0000256" key="2">
    <source>
        <dbReference type="ARBA" id="ARBA00023015"/>
    </source>
</evidence>
<evidence type="ECO:0000313" key="8">
    <source>
        <dbReference type="Proteomes" id="UP000031802"/>
    </source>
</evidence>
<name>A0A0B8T090_9SPHI</name>
<comment type="caution">
    <text evidence="4">Lacks conserved residue(s) required for the propagation of feature annotation.</text>
</comment>
<dbReference type="GO" id="GO:0003700">
    <property type="term" value="F:DNA-binding transcription factor activity"/>
    <property type="evidence" value="ECO:0007669"/>
    <property type="project" value="InterPro"/>
</dbReference>
<dbReference type="InterPro" id="IPR001789">
    <property type="entry name" value="Sig_transdc_resp-reg_receiver"/>
</dbReference>
<dbReference type="eggNOG" id="COG0642">
    <property type="taxonomic scope" value="Bacteria"/>
</dbReference>
<feature type="domain" description="HTH araC/xylS-type" evidence="5">
    <location>
        <begin position="318"/>
        <end position="417"/>
    </location>
</feature>
<dbReference type="AlphaFoldDB" id="A0A0B8T090"/>
<dbReference type="InterPro" id="IPR018060">
    <property type="entry name" value="HTH_AraC"/>
</dbReference>
<dbReference type="SMART" id="SM00342">
    <property type="entry name" value="HTH_ARAC"/>
    <property type="match status" value="1"/>
</dbReference>
<dbReference type="Pfam" id="PF12833">
    <property type="entry name" value="HTH_18"/>
    <property type="match status" value="1"/>
</dbReference>
<dbReference type="PATRIC" id="fig|1229276.3.peg.2748"/>
<dbReference type="Pfam" id="PF00072">
    <property type="entry name" value="Response_reg"/>
    <property type="match status" value="1"/>
</dbReference>
<keyword evidence="7" id="KW-0418">Kinase</keyword>
<keyword evidence="8" id="KW-1185">Reference proteome</keyword>
<dbReference type="STRING" id="1229276.DI53_2672"/>
<evidence type="ECO:0000259" key="6">
    <source>
        <dbReference type="PROSITE" id="PS50110"/>
    </source>
</evidence>
<dbReference type="PANTHER" id="PTHR43547">
    <property type="entry name" value="TWO-COMPONENT HISTIDINE KINASE"/>
    <property type="match status" value="1"/>
</dbReference>
<accession>A0A0B8T090</accession>
<feature type="domain" description="Response regulatory" evidence="6">
    <location>
        <begin position="171"/>
        <end position="286"/>
    </location>
</feature>
<dbReference type="Gene3D" id="1.10.10.60">
    <property type="entry name" value="Homeodomain-like"/>
    <property type="match status" value="1"/>
</dbReference>
<sequence>MNLIFEKTDINLLLSETCNDLKVFTLERAITYELLLPPISLTTWVDPTLIKQIFTDLIKYSIHHAHYSVCFKLMSFTSNDTVFKVEFSTDTSTNPLFEDERRNVVDRESFIGTLRAKYAVERSGIALSISEKGIIVSIPMLHAGNAETTMGLDKANGVNYTHQKTAPEKPIVLLVENDREIFAYLNKELKSTYTILRAPNGHEALLQLAINAVQLVLTAHENPIMDGVNLCRHIKASAKYGHIPVLFFTPVQAVEMKIEALMSGADACIENPCSPAYLRAQIHNILVNRKIVEARVSNNLSCNKDDLNDQAATGDFIARLHAIIQENTADMDLTVDELAKRMNMSRPTLYRRVKQYSALTPNEMITISKLQKAAELLTQRRYTIAQIAAIVGYSVQSNFSRDFHKHFGTPPSIYSMGMSGRIDVA</sequence>
<proteinExistence type="predicted"/>
<evidence type="ECO:0000313" key="7">
    <source>
        <dbReference type="EMBL" id="KGE13611.1"/>
    </source>
</evidence>
<dbReference type="InterPro" id="IPR011006">
    <property type="entry name" value="CheY-like_superfamily"/>
</dbReference>
<protein>
    <submittedName>
        <fullName evidence="7">Histidine kinase</fullName>
    </submittedName>
</protein>
<dbReference type="RefSeq" id="WP_052072395.1">
    <property type="nucleotide sequence ID" value="NZ_JJMU01000048.1"/>
</dbReference>
<evidence type="ECO:0000256" key="4">
    <source>
        <dbReference type="PROSITE-ProRule" id="PRU00169"/>
    </source>
</evidence>
<dbReference type="SMART" id="SM00448">
    <property type="entry name" value="REC"/>
    <property type="match status" value="1"/>
</dbReference>
<keyword evidence="7" id="KW-0808">Transferase</keyword>
<comment type="caution">
    <text evidence="7">The sequence shown here is derived from an EMBL/GenBank/DDBJ whole genome shotgun (WGS) entry which is preliminary data.</text>
</comment>
<dbReference type="CDD" id="cd00156">
    <property type="entry name" value="REC"/>
    <property type="match status" value="1"/>
</dbReference>
<evidence type="ECO:0000256" key="1">
    <source>
        <dbReference type="ARBA" id="ARBA00022553"/>
    </source>
</evidence>
<dbReference type="Gene3D" id="3.40.50.2300">
    <property type="match status" value="1"/>
</dbReference>
<keyword evidence="2" id="KW-0805">Transcription regulation</keyword>
<evidence type="ECO:0000259" key="5">
    <source>
        <dbReference type="PROSITE" id="PS01124"/>
    </source>
</evidence>
<dbReference type="Proteomes" id="UP000031802">
    <property type="component" value="Unassembled WGS sequence"/>
</dbReference>
<dbReference type="SUPFAM" id="SSF52172">
    <property type="entry name" value="CheY-like"/>
    <property type="match status" value="1"/>
</dbReference>
<dbReference type="PANTHER" id="PTHR43547:SF2">
    <property type="entry name" value="HYBRID SIGNAL TRANSDUCTION HISTIDINE KINASE C"/>
    <property type="match status" value="1"/>
</dbReference>
<keyword evidence="1" id="KW-0597">Phosphoprotein</keyword>
<dbReference type="EMBL" id="JJMU01000048">
    <property type="protein sequence ID" value="KGE13611.1"/>
    <property type="molecule type" value="Genomic_DNA"/>
</dbReference>
<gene>
    <name evidence="7" type="ORF">DI53_2672</name>
</gene>
<dbReference type="InterPro" id="IPR009057">
    <property type="entry name" value="Homeodomain-like_sf"/>
</dbReference>
<organism evidence="7 8">
    <name type="scientific">Sphingobacterium deserti</name>
    <dbReference type="NCBI Taxonomy" id="1229276"/>
    <lineage>
        <taxon>Bacteria</taxon>
        <taxon>Pseudomonadati</taxon>
        <taxon>Bacteroidota</taxon>
        <taxon>Sphingobacteriia</taxon>
        <taxon>Sphingobacteriales</taxon>
        <taxon>Sphingobacteriaceae</taxon>
        <taxon>Sphingobacterium</taxon>
    </lineage>
</organism>
<dbReference type="PROSITE" id="PS01124">
    <property type="entry name" value="HTH_ARAC_FAMILY_2"/>
    <property type="match status" value="1"/>
</dbReference>